<evidence type="ECO:0000313" key="4">
    <source>
        <dbReference type="Proteomes" id="UP000218334"/>
    </source>
</evidence>
<reference evidence="4" key="1">
    <citation type="journal article" date="2017" name="Nat. Ecol. Evol.">
        <title>Genome expansion and lineage-specific genetic innovations in the forest pathogenic fungi Armillaria.</title>
        <authorList>
            <person name="Sipos G."/>
            <person name="Prasanna A.N."/>
            <person name="Walter M.C."/>
            <person name="O'Connor E."/>
            <person name="Balint B."/>
            <person name="Krizsan K."/>
            <person name="Kiss B."/>
            <person name="Hess J."/>
            <person name="Varga T."/>
            <person name="Slot J."/>
            <person name="Riley R."/>
            <person name="Boka B."/>
            <person name="Rigling D."/>
            <person name="Barry K."/>
            <person name="Lee J."/>
            <person name="Mihaltcheva S."/>
            <person name="LaButti K."/>
            <person name="Lipzen A."/>
            <person name="Waldron R."/>
            <person name="Moloney N.M."/>
            <person name="Sperisen C."/>
            <person name="Kredics L."/>
            <person name="Vagvoelgyi C."/>
            <person name="Patrignani A."/>
            <person name="Fitzpatrick D."/>
            <person name="Nagy I."/>
            <person name="Doyle S."/>
            <person name="Anderson J.B."/>
            <person name="Grigoriev I.V."/>
            <person name="Gueldener U."/>
            <person name="Muensterkoetter M."/>
            <person name="Nagy L.G."/>
        </authorList>
    </citation>
    <scope>NUCLEOTIDE SEQUENCE [LARGE SCALE GENOMIC DNA]</scope>
    <source>
        <strain evidence="4">28-4</strain>
    </source>
</reference>
<protein>
    <recommendedName>
        <fullName evidence="5">Glycoside hydrolase family 76 protein</fullName>
    </recommendedName>
</protein>
<feature type="transmembrane region" description="Helical" evidence="2">
    <location>
        <begin position="317"/>
        <end position="341"/>
    </location>
</feature>
<evidence type="ECO:0000313" key="3">
    <source>
        <dbReference type="EMBL" id="PBK61073.1"/>
    </source>
</evidence>
<dbReference type="Proteomes" id="UP000218334">
    <property type="component" value="Unassembled WGS sequence"/>
</dbReference>
<feature type="region of interest" description="Disordered" evidence="1">
    <location>
        <begin position="395"/>
        <end position="440"/>
    </location>
</feature>
<organism evidence="3 4">
    <name type="scientific">Armillaria solidipes</name>
    <dbReference type="NCBI Taxonomy" id="1076256"/>
    <lineage>
        <taxon>Eukaryota</taxon>
        <taxon>Fungi</taxon>
        <taxon>Dikarya</taxon>
        <taxon>Basidiomycota</taxon>
        <taxon>Agaricomycotina</taxon>
        <taxon>Agaricomycetes</taxon>
        <taxon>Agaricomycetidae</taxon>
        <taxon>Agaricales</taxon>
        <taxon>Marasmiineae</taxon>
        <taxon>Physalacriaceae</taxon>
        <taxon>Armillaria</taxon>
    </lineage>
</organism>
<feature type="compositionally biased region" description="Polar residues" evidence="1">
    <location>
        <begin position="419"/>
        <end position="434"/>
    </location>
</feature>
<evidence type="ECO:0000256" key="2">
    <source>
        <dbReference type="SAM" id="Phobius"/>
    </source>
</evidence>
<keyword evidence="2" id="KW-0472">Membrane</keyword>
<dbReference type="STRING" id="1076256.A0A2H3BB61"/>
<proteinExistence type="predicted"/>
<evidence type="ECO:0000256" key="1">
    <source>
        <dbReference type="SAM" id="MobiDB-lite"/>
    </source>
</evidence>
<evidence type="ECO:0008006" key="5">
    <source>
        <dbReference type="Google" id="ProtNLM"/>
    </source>
</evidence>
<accession>A0A2H3BB61</accession>
<keyword evidence="2" id="KW-0812">Transmembrane</keyword>
<keyword evidence="2" id="KW-1133">Transmembrane helix</keyword>
<keyword evidence="4" id="KW-1185">Reference proteome</keyword>
<gene>
    <name evidence="3" type="ORF">ARMSODRAFT_1065498</name>
</gene>
<name>A0A2H3BB61_9AGAR</name>
<feature type="region of interest" description="Disordered" evidence="1">
    <location>
        <begin position="268"/>
        <end position="311"/>
    </location>
</feature>
<dbReference type="AlphaFoldDB" id="A0A2H3BB61"/>
<dbReference type="EMBL" id="KZ293479">
    <property type="protein sequence ID" value="PBK61073.1"/>
    <property type="molecule type" value="Genomic_DNA"/>
</dbReference>
<sequence>MPQDDRIGIASAALQKAMNMLNKTTGHFSDDATGNFGAAATLFAQMAELDRLTNQTLHKDNLKGYFRHAKPAHWAVRNYGYAAARAYAVYGDRYFLDIAQTSWASARRYTISSEQASSRTMEAKKFTLTTSCKNATLAGGTYFDSIGSSSNHSSSCSVKTLLVPDGSADPLWQGVDGVYKNSDDGGHYIVRALASFYERNKTSSDLREHIKEYISVQYNSVVVNATSLSESYIYGSPWTKSTATLFDSVTQTSALTVLLGAIQLDGQSSSNLDDNPTSSVIPTSSVGTSLPPQSSTSSGANPDNSSRSASSTQKNSAGIIAGGVVGGIALLAVLTVGALFLRKLHHQRSDNPSVADASSSMVTPFMAMENMASSGILGEQHRRNRVKSARFPGVAMGREPSSRAADNGSVGIPGANVRTEPTASPGNQVGSTDNPPAGGRREYTLLEELLRSLNDRISRDRWNAEELPPDYHEGQAM</sequence>